<proteinExistence type="predicted"/>
<evidence type="ECO:0000313" key="2">
    <source>
        <dbReference type="Proteomes" id="UP000198420"/>
    </source>
</evidence>
<evidence type="ECO:0000313" key="1">
    <source>
        <dbReference type="EMBL" id="SNR55844.1"/>
    </source>
</evidence>
<dbReference type="EMBL" id="FZNP01000004">
    <property type="protein sequence ID" value="SNR55844.1"/>
    <property type="molecule type" value="Genomic_DNA"/>
</dbReference>
<name>A0A238XBY9_9ACTN</name>
<protein>
    <submittedName>
        <fullName evidence="1">Uncharacterized protein</fullName>
    </submittedName>
</protein>
<organism evidence="1 2">
    <name type="scientific">Actinomadura mexicana</name>
    <dbReference type="NCBI Taxonomy" id="134959"/>
    <lineage>
        <taxon>Bacteria</taxon>
        <taxon>Bacillati</taxon>
        <taxon>Actinomycetota</taxon>
        <taxon>Actinomycetes</taxon>
        <taxon>Streptosporangiales</taxon>
        <taxon>Thermomonosporaceae</taxon>
        <taxon>Actinomadura</taxon>
    </lineage>
</organism>
<gene>
    <name evidence="1" type="ORF">SAMN06265355_104137</name>
</gene>
<reference evidence="2" key="1">
    <citation type="submission" date="2017-06" db="EMBL/GenBank/DDBJ databases">
        <authorList>
            <person name="Varghese N."/>
            <person name="Submissions S."/>
        </authorList>
    </citation>
    <scope>NUCLEOTIDE SEQUENCE [LARGE SCALE GENOMIC DNA]</scope>
    <source>
        <strain evidence="2">DSM 44485</strain>
    </source>
</reference>
<dbReference type="AlphaFoldDB" id="A0A238XBY9"/>
<sequence length="68" mass="6824">MQVWWNSRVAAPLVSPARAWTPPSRIAGGGVAELGDGGGEPVGALPMFGQLSRAVLGEFGGHASVAAP</sequence>
<dbReference type="Proteomes" id="UP000198420">
    <property type="component" value="Unassembled WGS sequence"/>
</dbReference>
<dbReference type="RefSeq" id="WP_089311790.1">
    <property type="nucleotide sequence ID" value="NZ_FZNP01000004.1"/>
</dbReference>
<keyword evidence="2" id="KW-1185">Reference proteome</keyword>
<accession>A0A238XBY9</accession>